<organism evidence="1 2">
    <name type="scientific">Christensenella tenuis</name>
    <dbReference type="NCBI Taxonomy" id="2763033"/>
    <lineage>
        <taxon>Bacteria</taxon>
        <taxon>Bacillati</taxon>
        <taxon>Bacillota</taxon>
        <taxon>Clostridia</taxon>
        <taxon>Christensenellales</taxon>
        <taxon>Christensenellaceae</taxon>
        <taxon>Christensenella</taxon>
    </lineage>
</organism>
<dbReference type="InterPro" id="IPR008767">
    <property type="entry name" value="Phage_SPP1_head-tail_adaptor"/>
</dbReference>
<comment type="caution">
    <text evidence="1">The sequence shown here is derived from an EMBL/GenBank/DDBJ whole genome shotgun (WGS) entry which is preliminary data.</text>
</comment>
<dbReference type="EMBL" id="JACOON010000004">
    <property type="protein sequence ID" value="MBC5648501.1"/>
    <property type="molecule type" value="Genomic_DNA"/>
</dbReference>
<accession>A0ABR7EGH7</accession>
<gene>
    <name evidence="1" type="ORF">H8S18_09150</name>
</gene>
<protein>
    <submittedName>
        <fullName evidence="1">Phage head closure protein</fullName>
    </submittedName>
</protein>
<keyword evidence="2" id="KW-1185">Reference proteome</keyword>
<name>A0ABR7EGH7_9FIRM</name>
<reference evidence="1 2" key="1">
    <citation type="submission" date="2020-08" db="EMBL/GenBank/DDBJ databases">
        <title>Genome public.</title>
        <authorList>
            <person name="Liu C."/>
            <person name="Sun Q."/>
        </authorList>
    </citation>
    <scope>NUCLEOTIDE SEQUENCE [LARGE SCALE GENOMIC DNA]</scope>
    <source>
        <strain evidence="1 2">NSJ-35</strain>
    </source>
</reference>
<evidence type="ECO:0000313" key="1">
    <source>
        <dbReference type="EMBL" id="MBC5648501.1"/>
    </source>
</evidence>
<dbReference type="InterPro" id="IPR038666">
    <property type="entry name" value="SSP1_head-tail_sf"/>
</dbReference>
<dbReference type="NCBIfam" id="TIGR01563">
    <property type="entry name" value="gp16_SPP1"/>
    <property type="match status" value="1"/>
</dbReference>
<dbReference type="RefSeq" id="WP_186858003.1">
    <property type="nucleotide sequence ID" value="NZ_JACOON010000004.1"/>
</dbReference>
<dbReference type="Proteomes" id="UP000606889">
    <property type="component" value="Unassembled WGS sequence"/>
</dbReference>
<sequence length="106" mass="12361">MKTKITIKGKTETQGPGGYPQETWSDLFGEKVWCKWVNAYGQELFEGLRLDLKEAATITMRYSDKVNPKCEIYREDDSKPYEVICVNDILDKHQFLEIKVKRKVKA</sequence>
<dbReference type="Gene3D" id="2.40.10.270">
    <property type="entry name" value="Bacteriophage SPP1 head-tail adaptor protein"/>
    <property type="match status" value="1"/>
</dbReference>
<proteinExistence type="predicted"/>
<dbReference type="Pfam" id="PF05521">
    <property type="entry name" value="Phage_HCP"/>
    <property type="match status" value="1"/>
</dbReference>
<evidence type="ECO:0000313" key="2">
    <source>
        <dbReference type="Proteomes" id="UP000606889"/>
    </source>
</evidence>